<proteinExistence type="predicted"/>
<gene>
    <name evidence="2" type="ORF">GGQ55_001008</name>
</gene>
<organism evidence="2 3">
    <name type="scientific">Petropleomorpha daqingensis</name>
    <dbReference type="NCBI Taxonomy" id="2026353"/>
    <lineage>
        <taxon>Bacteria</taxon>
        <taxon>Bacillati</taxon>
        <taxon>Actinomycetota</taxon>
        <taxon>Actinomycetes</taxon>
        <taxon>Geodermatophilales</taxon>
        <taxon>Geodermatophilaceae</taxon>
        <taxon>Petropleomorpha</taxon>
    </lineage>
</organism>
<dbReference type="AlphaFoldDB" id="A0A853C9W6"/>
<evidence type="ECO:0000313" key="3">
    <source>
        <dbReference type="Proteomes" id="UP000541969"/>
    </source>
</evidence>
<name>A0A853C9W6_9ACTN</name>
<dbReference type="Proteomes" id="UP000541969">
    <property type="component" value="Unassembled WGS sequence"/>
</dbReference>
<evidence type="ECO:0000256" key="1">
    <source>
        <dbReference type="SAM" id="MobiDB-lite"/>
    </source>
</evidence>
<feature type="compositionally biased region" description="Pro residues" evidence="1">
    <location>
        <begin position="7"/>
        <end position="19"/>
    </location>
</feature>
<protein>
    <submittedName>
        <fullName evidence="2">Uncharacterized protein</fullName>
    </submittedName>
</protein>
<keyword evidence="3" id="KW-1185">Reference proteome</keyword>
<reference evidence="2 3" key="1">
    <citation type="submission" date="2020-07" db="EMBL/GenBank/DDBJ databases">
        <title>Sequencing the genomes of 1000 actinobacteria strains.</title>
        <authorList>
            <person name="Klenk H.-P."/>
        </authorList>
    </citation>
    <scope>NUCLEOTIDE SEQUENCE [LARGE SCALE GENOMIC DNA]</scope>
    <source>
        <strain evidence="2 3">DSM 104001</strain>
    </source>
</reference>
<feature type="compositionally biased region" description="Low complexity" evidence="1">
    <location>
        <begin position="26"/>
        <end position="43"/>
    </location>
</feature>
<feature type="region of interest" description="Disordered" evidence="1">
    <location>
        <begin position="1"/>
        <end position="43"/>
    </location>
</feature>
<accession>A0A853C9W6</accession>
<evidence type="ECO:0000313" key="2">
    <source>
        <dbReference type="EMBL" id="NYJ04730.1"/>
    </source>
</evidence>
<dbReference type="RefSeq" id="WP_281371287.1">
    <property type="nucleotide sequence ID" value="NZ_JACBZT010000001.1"/>
</dbReference>
<dbReference type="EMBL" id="JACBZT010000001">
    <property type="protein sequence ID" value="NYJ04730.1"/>
    <property type="molecule type" value="Genomic_DNA"/>
</dbReference>
<sequence length="43" mass="4540">MSASPQEPGPDVPPPPGPDPAGTSTRPLPLRRFLKRLPALPLD</sequence>
<comment type="caution">
    <text evidence="2">The sequence shown here is derived from an EMBL/GenBank/DDBJ whole genome shotgun (WGS) entry which is preliminary data.</text>
</comment>